<comment type="caution">
    <text evidence="1">The sequence shown here is derived from an EMBL/GenBank/DDBJ whole genome shotgun (WGS) entry which is preliminary data.</text>
</comment>
<reference evidence="1 2" key="1">
    <citation type="submission" date="2020-02" db="EMBL/GenBank/DDBJ databases">
        <title>Draft genome sequence of Haematococcus lacustris strain NIES-144.</title>
        <authorList>
            <person name="Morimoto D."/>
            <person name="Nakagawa S."/>
            <person name="Yoshida T."/>
            <person name="Sawayama S."/>
        </authorList>
    </citation>
    <scope>NUCLEOTIDE SEQUENCE [LARGE SCALE GENOMIC DNA]</scope>
    <source>
        <strain evidence="1 2">NIES-144</strain>
    </source>
</reference>
<name>A0A6A0A353_HAELA</name>
<evidence type="ECO:0000313" key="2">
    <source>
        <dbReference type="Proteomes" id="UP000485058"/>
    </source>
</evidence>
<gene>
    <name evidence="1" type="ORF">HaLaN_24259</name>
</gene>
<sequence>MCNSDIVWTGWWLAANFVWRVVADVAAVADYSLLRTTARLLASGALTLAVPEDHRWARNRATLQQTRRMCGSL</sequence>
<evidence type="ECO:0000313" key="1">
    <source>
        <dbReference type="EMBL" id="GFH26158.1"/>
    </source>
</evidence>
<keyword evidence="2" id="KW-1185">Reference proteome</keyword>
<accession>A0A6A0A353</accession>
<dbReference type="AlphaFoldDB" id="A0A6A0A353"/>
<protein>
    <submittedName>
        <fullName evidence="1">Uncharacterized protein</fullName>
    </submittedName>
</protein>
<proteinExistence type="predicted"/>
<organism evidence="1 2">
    <name type="scientific">Haematococcus lacustris</name>
    <name type="common">Green alga</name>
    <name type="synonym">Haematococcus pluvialis</name>
    <dbReference type="NCBI Taxonomy" id="44745"/>
    <lineage>
        <taxon>Eukaryota</taxon>
        <taxon>Viridiplantae</taxon>
        <taxon>Chlorophyta</taxon>
        <taxon>core chlorophytes</taxon>
        <taxon>Chlorophyceae</taxon>
        <taxon>CS clade</taxon>
        <taxon>Chlamydomonadales</taxon>
        <taxon>Haematococcaceae</taxon>
        <taxon>Haematococcus</taxon>
    </lineage>
</organism>
<dbReference type="EMBL" id="BLLF01003041">
    <property type="protein sequence ID" value="GFH26158.1"/>
    <property type="molecule type" value="Genomic_DNA"/>
</dbReference>
<dbReference type="Proteomes" id="UP000485058">
    <property type="component" value="Unassembled WGS sequence"/>
</dbReference>